<evidence type="ECO:0000259" key="12">
    <source>
        <dbReference type="Pfam" id="PF02777"/>
    </source>
</evidence>
<dbReference type="SUPFAM" id="SSF46609">
    <property type="entry name" value="Fe,Mn superoxide dismutase (SOD), N-terminal domain"/>
    <property type="match status" value="1"/>
</dbReference>
<keyword evidence="9" id="KW-0464">Manganese</keyword>
<dbReference type="OrthoDB" id="239262at2759"/>
<comment type="cofactor">
    <cofactor evidence="1">
        <name>Mn(2+)</name>
        <dbReference type="ChEBI" id="CHEBI:29035"/>
    </cofactor>
</comment>
<evidence type="ECO:0000256" key="8">
    <source>
        <dbReference type="ARBA" id="ARBA00023128"/>
    </source>
</evidence>
<keyword evidence="14" id="KW-1185">Reference proteome</keyword>
<dbReference type="PANTHER" id="PTHR11404">
    <property type="entry name" value="SUPEROXIDE DISMUTASE 2"/>
    <property type="match status" value="1"/>
</dbReference>
<dbReference type="EMBL" id="BFEA01000058">
    <property type="protein sequence ID" value="GBG65103.1"/>
    <property type="molecule type" value="Genomic_DNA"/>
</dbReference>
<evidence type="ECO:0000256" key="7">
    <source>
        <dbReference type="ARBA" id="ARBA00023002"/>
    </source>
</evidence>
<dbReference type="Gene3D" id="3.55.40.20">
    <property type="entry name" value="Iron/manganese superoxide dismutase, C-terminal domain"/>
    <property type="match status" value="1"/>
</dbReference>
<dbReference type="Gramene" id="GBG65103">
    <property type="protein sequence ID" value="GBG65103"/>
    <property type="gene ID" value="CBR_g49466"/>
</dbReference>
<dbReference type="AlphaFoldDB" id="A0A388K579"/>
<dbReference type="PRINTS" id="PR01703">
    <property type="entry name" value="MNSODISMTASE"/>
</dbReference>
<proteinExistence type="inferred from homology"/>
<dbReference type="InterPro" id="IPR001189">
    <property type="entry name" value="Mn/Fe_SOD"/>
</dbReference>
<dbReference type="PROSITE" id="PS00088">
    <property type="entry name" value="SOD_MN"/>
    <property type="match status" value="1"/>
</dbReference>
<name>A0A388K579_CHABU</name>
<evidence type="ECO:0000313" key="14">
    <source>
        <dbReference type="Proteomes" id="UP000265515"/>
    </source>
</evidence>
<comment type="similarity">
    <text evidence="4">Belongs to the iron/manganese superoxide dismutase family.</text>
</comment>
<evidence type="ECO:0000256" key="5">
    <source>
        <dbReference type="ARBA" id="ARBA00012682"/>
    </source>
</evidence>
<protein>
    <recommendedName>
        <fullName evidence="5">superoxide dismutase</fullName>
        <ecNumber evidence="5">1.15.1.1</ecNumber>
    </recommendedName>
</protein>
<dbReference type="SUPFAM" id="SSF54719">
    <property type="entry name" value="Fe,Mn superoxide dismutase (SOD), C-terminal domain"/>
    <property type="match status" value="1"/>
</dbReference>
<comment type="caution">
    <text evidence="13">The sequence shown here is derived from an EMBL/GenBank/DDBJ whole genome shotgun (WGS) entry which is preliminary data.</text>
</comment>
<dbReference type="GO" id="GO:0005759">
    <property type="term" value="C:mitochondrial matrix"/>
    <property type="evidence" value="ECO:0007669"/>
    <property type="project" value="UniProtKB-SubCell"/>
</dbReference>
<reference evidence="13 14" key="1">
    <citation type="journal article" date="2018" name="Cell">
        <title>The Chara Genome: Secondary Complexity and Implications for Plant Terrestrialization.</title>
        <authorList>
            <person name="Nishiyama T."/>
            <person name="Sakayama H."/>
            <person name="Vries J.D."/>
            <person name="Buschmann H."/>
            <person name="Saint-Marcoux D."/>
            <person name="Ullrich K.K."/>
            <person name="Haas F.B."/>
            <person name="Vanderstraeten L."/>
            <person name="Becker D."/>
            <person name="Lang D."/>
            <person name="Vosolsobe S."/>
            <person name="Rombauts S."/>
            <person name="Wilhelmsson P.K.I."/>
            <person name="Janitza P."/>
            <person name="Kern R."/>
            <person name="Heyl A."/>
            <person name="Rumpler F."/>
            <person name="Villalobos L.I.A.C."/>
            <person name="Clay J.M."/>
            <person name="Skokan R."/>
            <person name="Toyoda A."/>
            <person name="Suzuki Y."/>
            <person name="Kagoshima H."/>
            <person name="Schijlen E."/>
            <person name="Tajeshwar N."/>
            <person name="Catarino B."/>
            <person name="Hetherington A.J."/>
            <person name="Saltykova A."/>
            <person name="Bonnot C."/>
            <person name="Breuninger H."/>
            <person name="Symeonidi A."/>
            <person name="Radhakrishnan G.V."/>
            <person name="Van Nieuwerburgh F."/>
            <person name="Deforce D."/>
            <person name="Chang C."/>
            <person name="Karol K.G."/>
            <person name="Hedrich R."/>
            <person name="Ulvskov P."/>
            <person name="Glockner G."/>
            <person name="Delwiche C.F."/>
            <person name="Petrasek J."/>
            <person name="Van de Peer Y."/>
            <person name="Friml J."/>
            <person name="Beilby M."/>
            <person name="Dolan L."/>
            <person name="Kohara Y."/>
            <person name="Sugano S."/>
            <person name="Fujiyama A."/>
            <person name="Delaux P.-M."/>
            <person name="Quint M."/>
            <person name="TheiBen G."/>
            <person name="Hagemann M."/>
            <person name="Harholt J."/>
            <person name="Dunand C."/>
            <person name="Zachgo S."/>
            <person name="Langdale J."/>
            <person name="Maumus F."/>
            <person name="Straeten D.V.D."/>
            <person name="Gould S.B."/>
            <person name="Rensing S.A."/>
        </authorList>
    </citation>
    <scope>NUCLEOTIDE SEQUENCE [LARGE SCALE GENOMIC DNA]</scope>
    <source>
        <strain evidence="13 14">S276</strain>
    </source>
</reference>
<dbReference type="InterPro" id="IPR019833">
    <property type="entry name" value="Mn/Fe_SOD_BS"/>
</dbReference>
<dbReference type="InterPro" id="IPR019832">
    <property type="entry name" value="Mn/Fe_SOD_C"/>
</dbReference>
<dbReference type="Proteomes" id="UP000265515">
    <property type="component" value="Unassembled WGS sequence"/>
</dbReference>
<comment type="function">
    <text evidence="2">Destroys superoxide anion radicals which are normally produced within the cells and which are toxic to biological systems.</text>
</comment>
<accession>A0A388K579</accession>
<sequence>MGPDSCLRNDAQLERNDAHVQNGKIWKGHCSFGAISESLCAAPSRLFCLSVCPKVEGSDPFFCLSGSGGILPAAMALLLRQLSAAGGRRFSAGLAAASTRGVQTVALPDLPYDYAELEPVVSAEIMELHHAKHHQAYVNNYNVALEKYEAAEKKKDTHAMIALHGALRFNGGGHVNHCQFWENLAPEKKGGGELPQGPLADAIATQFGSLDELIKKVNAAGAAVQGSGWVWLGVNKDTGKLLVDTTPNQDPLVVKGAGLVSILGIDVWEHAYYLQYKNVRPDYLKHIWKVVNWRDVTRRYEQAMKARVAATK</sequence>
<evidence type="ECO:0000256" key="2">
    <source>
        <dbReference type="ARBA" id="ARBA00002170"/>
    </source>
</evidence>
<comment type="catalytic activity">
    <reaction evidence="10">
        <text>2 superoxide + 2 H(+) = H2O2 + O2</text>
        <dbReference type="Rhea" id="RHEA:20696"/>
        <dbReference type="ChEBI" id="CHEBI:15378"/>
        <dbReference type="ChEBI" id="CHEBI:15379"/>
        <dbReference type="ChEBI" id="CHEBI:16240"/>
        <dbReference type="ChEBI" id="CHEBI:18421"/>
        <dbReference type="EC" id="1.15.1.1"/>
    </reaction>
</comment>
<evidence type="ECO:0000256" key="1">
    <source>
        <dbReference type="ARBA" id="ARBA00001936"/>
    </source>
</evidence>
<evidence type="ECO:0000256" key="10">
    <source>
        <dbReference type="ARBA" id="ARBA00049204"/>
    </source>
</evidence>
<dbReference type="GO" id="GO:0030145">
    <property type="term" value="F:manganese ion binding"/>
    <property type="evidence" value="ECO:0007669"/>
    <property type="project" value="TreeGrafter"/>
</dbReference>
<dbReference type="Pfam" id="PF02777">
    <property type="entry name" value="Sod_Fe_C"/>
    <property type="match status" value="1"/>
</dbReference>
<dbReference type="Gene3D" id="1.10.287.990">
    <property type="entry name" value="Fe,Mn superoxide dismutase (SOD) domain"/>
    <property type="match status" value="1"/>
</dbReference>
<dbReference type="STRING" id="69332.A0A388K579"/>
<dbReference type="InterPro" id="IPR036324">
    <property type="entry name" value="Mn/Fe_SOD_N_sf"/>
</dbReference>
<dbReference type="Pfam" id="PF00081">
    <property type="entry name" value="Sod_Fe_N"/>
    <property type="match status" value="1"/>
</dbReference>
<comment type="subcellular location">
    <subcellularLocation>
        <location evidence="3">Mitochondrion matrix</location>
    </subcellularLocation>
</comment>
<dbReference type="OMA" id="NWHEAES"/>
<dbReference type="EC" id="1.15.1.1" evidence="5"/>
<dbReference type="InterPro" id="IPR050265">
    <property type="entry name" value="Fe/Mn_Superoxide_Dismutase"/>
</dbReference>
<keyword evidence="8" id="KW-0496">Mitochondrion</keyword>
<feature type="domain" description="Manganese/iron superoxide dismutase N-terminal" evidence="11">
    <location>
        <begin position="106"/>
        <end position="185"/>
    </location>
</feature>
<organism evidence="13 14">
    <name type="scientific">Chara braunii</name>
    <name type="common">Braun's stonewort</name>
    <dbReference type="NCBI Taxonomy" id="69332"/>
    <lineage>
        <taxon>Eukaryota</taxon>
        <taxon>Viridiplantae</taxon>
        <taxon>Streptophyta</taxon>
        <taxon>Charophyceae</taxon>
        <taxon>Charales</taxon>
        <taxon>Characeae</taxon>
        <taxon>Chara</taxon>
    </lineage>
</organism>
<keyword evidence="7" id="KW-0560">Oxidoreductase</keyword>
<evidence type="ECO:0000256" key="6">
    <source>
        <dbReference type="ARBA" id="ARBA00022723"/>
    </source>
</evidence>
<dbReference type="GO" id="GO:0004784">
    <property type="term" value="F:superoxide dismutase activity"/>
    <property type="evidence" value="ECO:0007669"/>
    <property type="project" value="UniProtKB-EC"/>
</dbReference>
<feature type="domain" description="Manganese/iron superoxide dismutase C-terminal" evidence="12">
    <location>
        <begin position="195"/>
        <end position="299"/>
    </location>
</feature>
<evidence type="ECO:0000256" key="4">
    <source>
        <dbReference type="ARBA" id="ARBA00008714"/>
    </source>
</evidence>
<keyword evidence="6" id="KW-0479">Metal-binding</keyword>
<dbReference type="InterPro" id="IPR036314">
    <property type="entry name" value="SOD_C_sf"/>
</dbReference>
<evidence type="ECO:0000313" key="13">
    <source>
        <dbReference type="EMBL" id="GBG65103.1"/>
    </source>
</evidence>
<evidence type="ECO:0000256" key="3">
    <source>
        <dbReference type="ARBA" id="ARBA00004305"/>
    </source>
</evidence>
<dbReference type="PANTHER" id="PTHR11404:SF6">
    <property type="entry name" value="SUPEROXIDE DISMUTASE [MN], MITOCHONDRIAL"/>
    <property type="match status" value="1"/>
</dbReference>
<evidence type="ECO:0000259" key="11">
    <source>
        <dbReference type="Pfam" id="PF00081"/>
    </source>
</evidence>
<dbReference type="FunFam" id="1.10.287.990:FF:000001">
    <property type="entry name" value="Superoxide dismutase"/>
    <property type="match status" value="1"/>
</dbReference>
<dbReference type="FunFam" id="3.55.40.20:FF:000002">
    <property type="entry name" value="Superoxide dismutase"/>
    <property type="match status" value="1"/>
</dbReference>
<dbReference type="InterPro" id="IPR019831">
    <property type="entry name" value="Mn/Fe_SOD_N"/>
</dbReference>
<gene>
    <name evidence="13" type="ORF">CBR_g49466</name>
</gene>
<evidence type="ECO:0000256" key="9">
    <source>
        <dbReference type="ARBA" id="ARBA00023211"/>
    </source>
</evidence>